<feature type="domain" description="Acyltransferase 3" evidence="2">
    <location>
        <begin position="23"/>
        <end position="344"/>
    </location>
</feature>
<dbReference type="EMBL" id="CP006018">
    <property type="protein sequence ID" value="AIC92422.1"/>
    <property type="molecule type" value="Genomic_DNA"/>
</dbReference>
<feature type="transmembrane region" description="Helical" evidence="1">
    <location>
        <begin position="141"/>
        <end position="161"/>
    </location>
</feature>
<accession>A0A087VVM2</accession>
<dbReference type="Proteomes" id="UP000028569">
    <property type="component" value="Chromosome"/>
</dbReference>
<keyword evidence="1" id="KW-0812">Transmembrane</keyword>
<gene>
    <name evidence="3" type="ORF">BINDI_1160</name>
</gene>
<feature type="transmembrane region" description="Helical" evidence="1">
    <location>
        <begin position="59"/>
        <end position="84"/>
    </location>
</feature>
<feature type="transmembrane region" description="Helical" evidence="1">
    <location>
        <begin position="168"/>
        <end position="186"/>
    </location>
</feature>
<dbReference type="AlphaFoldDB" id="A0A087VVM2"/>
<dbReference type="HOGENOM" id="CLU_061343_1_0_11"/>
<proteinExistence type="predicted"/>
<feature type="transmembrane region" description="Helical" evidence="1">
    <location>
        <begin position="27"/>
        <end position="47"/>
    </location>
</feature>
<evidence type="ECO:0000256" key="1">
    <source>
        <dbReference type="SAM" id="Phobius"/>
    </source>
</evidence>
<dbReference type="RefSeq" id="WP_052108866.1">
    <property type="nucleotide sequence ID" value="NZ_CP006018.1"/>
</dbReference>
<feature type="transmembrane region" description="Helical" evidence="1">
    <location>
        <begin position="105"/>
        <end position="121"/>
    </location>
</feature>
<name>A0A087VVM2_9BIFI</name>
<keyword evidence="4" id="KW-1185">Reference proteome</keyword>
<evidence type="ECO:0000259" key="2">
    <source>
        <dbReference type="Pfam" id="PF01757"/>
    </source>
</evidence>
<keyword evidence="1" id="KW-0472">Membrane</keyword>
<feature type="transmembrane region" description="Helical" evidence="1">
    <location>
        <begin position="329"/>
        <end position="349"/>
    </location>
</feature>
<dbReference type="InterPro" id="IPR002656">
    <property type="entry name" value="Acyl_transf_3_dom"/>
</dbReference>
<dbReference type="GO" id="GO:0016747">
    <property type="term" value="F:acyltransferase activity, transferring groups other than amino-acyl groups"/>
    <property type="evidence" value="ECO:0007669"/>
    <property type="project" value="InterPro"/>
</dbReference>
<dbReference type="Pfam" id="PF01757">
    <property type="entry name" value="Acyl_transf_3"/>
    <property type="match status" value="1"/>
</dbReference>
<feature type="transmembrane region" description="Helical" evidence="1">
    <location>
        <begin position="223"/>
        <end position="245"/>
    </location>
</feature>
<organism evidence="3 4">
    <name type="scientific">Bifidobacterium [indicum] DSM 20214 = LMG 11587</name>
    <dbReference type="NCBI Taxonomy" id="1341694"/>
    <lineage>
        <taxon>Bacteria</taxon>
        <taxon>Bacillati</taxon>
        <taxon>Actinomycetota</taxon>
        <taxon>Actinomycetes</taxon>
        <taxon>Bifidobacteriales</taxon>
        <taxon>Bifidobacteriaceae</taxon>
        <taxon>Bifidobacterium</taxon>
    </lineage>
</organism>
<feature type="transmembrane region" description="Helical" evidence="1">
    <location>
        <begin position="265"/>
        <end position="280"/>
    </location>
</feature>
<evidence type="ECO:0000313" key="4">
    <source>
        <dbReference type="Proteomes" id="UP000028569"/>
    </source>
</evidence>
<dbReference type="KEGG" id="bii:BINDI_1160"/>
<protein>
    <recommendedName>
        <fullName evidence="2">Acyltransferase 3 domain-containing protein</fullName>
    </recommendedName>
</protein>
<dbReference type="OrthoDB" id="3240454at2"/>
<sequence>MVTESEESSSGRVRGSSGEVRNSSFELLRLLAMYMIILHHYVVHNPFPVYDEPASVSQFIYTCFLPLGKVGVDIFFGISAWFLCQNRDLSPRKSLKRIWVLERQMLFYSLLLMLGLVLFDRKDISRSQIVYSVFPLISNLWWYPTNYALFLLFYPFVTVGLRKMGQRMHGYLAVILLVVWGLIYGLTPNDYVGFLASTFVSFIYQYLLISYYRWYLKKASKTLGWSMVGLGSAAVLGLILFGDWMRTFTHGGFPPMIFDYINRESKLPLLLIAFGALLVADRIHIRSRLINYLAKGTFGVYLMHDYPPVRALLWGRFDIRKVWGQDAAVVYSLALVLLIFMVCLAIDLIRDRLFALTIDRHKGRWFELLADRIQSSHAARRCKQYLLSIHRGALE</sequence>
<keyword evidence="1" id="KW-1133">Transmembrane helix</keyword>
<feature type="transmembrane region" description="Helical" evidence="1">
    <location>
        <begin position="192"/>
        <end position="211"/>
    </location>
</feature>
<evidence type="ECO:0000313" key="3">
    <source>
        <dbReference type="EMBL" id="AIC92422.1"/>
    </source>
</evidence>
<reference evidence="3 4" key="1">
    <citation type="journal article" date="2014" name="Appl. Environ. Microbiol.">
        <title>Genomic encyclopedia of type strains of the genus Bifidobacterium.</title>
        <authorList>
            <person name="Milani C."/>
            <person name="Lugli G.A."/>
            <person name="Duranti S."/>
            <person name="Turroni F."/>
            <person name="Bottacini F."/>
            <person name="Mangifesta M."/>
            <person name="Sanchez B."/>
            <person name="Viappiani A."/>
            <person name="Mancabelli L."/>
            <person name="Taminiau B."/>
            <person name="Delcenserie V."/>
            <person name="Barrangou R."/>
            <person name="Margolles A."/>
            <person name="van Sinderen D."/>
            <person name="Ventura M."/>
        </authorList>
    </citation>
    <scope>NUCLEOTIDE SEQUENCE [LARGE SCALE GENOMIC DNA]</scope>
    <source>
        <strain evidence="3 4">LMG 11587</strain>
    </source>
</reference>